<protein>
    <submittedName>
        <fullName evidence="2">Unannotated protein</fullName>
    </submittedName>
</protein>
<dbReference type="PANTHER" id="PTHR42103:SF2">
    <property type="entry name" value="AB HYDROLASE-1 DOMAIN-CONTAINING PROTEIN"/>
    <property type="match status" value="1"/>
</dbReference>
<evidence type="ECO:0000259" key="1">
    <source>
        <dbReference type="Pfam" id="PF00561"/>
    </source>
</evidence>
<dbReference type="SUPFAM" id="SSF53474">
    <property type="entry name" value="alpha/beta-Hydrolases"/>
    <property type="match status" value="1"/>
</dbReference>
<reference evidence="2" key="1">
    <citation type="submission" date="2020-05" db="EMBL/GenBank/DDBJ databases">
        <authorList>
            <person name="Chiriac C."/>
            <person name="Salcher M."/>
            <person name="Ghai R."/>
            <person name="Kavagutti S V."/>
        </authorList>
    </citation>
    <scope>NUCLEOTIDE SEQUENCE</scope>
</reference>
<proteinExistence type="predicted"/>
<organism evidence="2">
    <name type="scientific">freshwater metagenome</name>
    <dbReference type="NCBI Taxonomy" id="449393"/>
    <lineage>
        <taxon>unclassified sequences</taxon>
        <taxon>metagenomes</taxon>
        <taxon>ecological metagenomes</taxon>
    </lineage>
</organism>
<gene>
    <name evidence="2" type="ORF">UFOPK1541_00340</name>
</gene>
<dbReference type="InterPro" id="IPR000073">
    <property type="entry name" value="AB_hydrolase_1"/>
</dbReference>
<sequence length="236" mass="25771">MLQPVRPSTVLPAQRTPFTVTTADGEVLIGECAAPLDRFTGAILCLHPLPTAGGMMDSHVYKKAANRLPAMAGIEVVRFNSRGTTSEAGTSTGTFDNGTAEHFDVEALMTYSLDTLQLENLWVVGWSFGTDLALRHAKDPRVKGLILLSPPLRTSEVSDLEYWAKDGRPVIALVPEFDDYLQPPEAIERFKPLTQIEIIPVAGAKHLWVGEPAVHTVLSEITKIIAPERLPLPIEI</sequence>
<dbReference type="Pfam" id="PF00561">
    <property type="entry name" value="Abhydrolase_1"/>
    <property type="match status" value="1"/>
</dbReference>
<dbReference type="PANTHER" id="PTHR42103">
    <property type="entry name" value="ALPHA/BETA-HYDROLASES SUPERFAMILY PROTEIN"/>
    <property type="match status" value="1"/>
</dbReference>
<dbReference type="AlphaFoldDB" id="A0A6J6CM06"/>
<dbReference type="Gene3D" id="3.40.50.1820">
    <property type="entry name" value="alpha/beta hydrolase"/>
    <property type="match status" value="1"/>
</dbReference>
<dbReference type="EMBL" id="CAEZTA010000026">
    <property type="protein sequence ID" value="CAB4552377.1"/>
    <property type="molecule type" value="Genomic_DNA"/>
</dbReference>
<dbReference type="InterPro" id="IPR029058">
    <property type="entry name" value="AB_hydrolase_fold"/>
</dbReference>
<name>A0A6J6CM06_9ZZZZ</name>
<accession>A0A6J6CM06</accession>
<evidence type="ECO:0000313" key="2">
    <source>
        <dbReference type="EMBL" id="CAB4552377.1"/>
    </source>
</evidence>
<feature type="domain" description="AB hydrolase-1" evidence="1">
    <location>
        <begin position="42"/>
        <end position="167"/>
    </location>
</feature>